<dbReference type="GO" id="GO:0036009">
    <property type="term" value="F:protein-glutamine N-methyltransferase activity"/>
    <property type="evidence" value="ECO:0007669"/>
    <property type="project" value="TreeGrafter"/>
</dbReference>
<dbReference type="InterPro" id="IPR007848">
    <property type="entry name" value="Small_mtfrase_dom"/>
</dbReference>
<dbReference type="EMBL" id="CP020121">
    <property type="protein sequence ID" value="AQZ97182.1"/>
    <property type="molecule type" value="Genomic_DNA"/>
</dbReference>
<dbReference type="InterPro" id="IPR029063">
    <property type="entry name" value="SAM-dependent_MTases_sf"/>
</dbReference>
<name>A0A0W7YXZ3_9BURK</name>
<dbReference type="EMBL" id="LPXH01000034">
    <property type="protein sequence ID" value="KUF39857.1"/>
    <property type="molecule type" value="Genomic_DNA"/>
</dbReference>
<keyword evidence="1 5" id="KW-0489">Methyltransferase</keyword>
<reference evidence="4 7" key="2">
    <citation type="submission" date="2017-03" db="EMBL/GenBank/DDBJ databases">
        <title>Rapid Whole Genome Sequencing of Comamonas kerstersii Causing Continuous ambulatory Peritoneal Dialysis-Associated Peritonitis.</title>
        <authorList>
            <person name="Zheng B."/>
        </authorList>
    </citation>
    <scope>NUCLEOTIDE SEQUENCE [LARGE SCALE GENOMIC DNA]</scope>
    <source>
        <strain evidence="4 7">8943</strain>
    </source>
</reference>
<keyword evidence="6" id="KW-1185">Reference proteome</keyword>
<dbReference type="PANTHER" id="PTHR18895:SF74">
    <property type="entry name" value="MTRF1L RELEASE FACTOR GLUTAMINE METHYLTRANSFERASE"/>
    <property type="match status" value="1"/>
</dbReference>
<evidence type="ECO:0000256" key="1">
    <source>
        <dbReference type="ARBA" id="ARBA00022603"/>
    </source>
</evidence>
<gene>
    <name evidence="5" type="ORF">AS359_13515</name>
    <name evidence="4" type="ORF">B5M06_01810</name>
</gene>
<dbReference type="InterPro" id="IPR002052">
    <property type="entry name" value="DNA_methylase_N6_adenine_CS"/>
</dbReference>
<feature type="domain" description="Methyltransferase small" evidence="3">
    <location>
        <begin position="204"/>
        <end position="290"/>
    </location>
</feature>
<accession>A0A1V0BBC0</accession>
<evidence type="ECO:0000256" key="2">
    <source>
        <dbReference type="ARBA" id="ARBA00022691"/>
    </source>
</evidence>
<protein>
    <submittedName>
        <fullName evidence="5">Methylase</fullName>
    </submittedName>
</protein>
<keyword evidence="2" id="KW-0949">S-adenosyl-L-methionine</keyword>
<dbReference type="RefSeq" id="WP_054066783.1">
    <property type="nucleotide sequence ID" value="NZ_CP020121.1"/>
</dbReference>
<dbReference type="SUPFAM" id="SSF53335">
    <property type="entry name" value="S-adenosyl-L-methionine-dependent methyltransferases"/>
    <property type="match status" value="1"/>
</dbReference>
<dbReference type="InterPro" id="IPR050320">
    <property type="entry name" value="N5-glutamine_MTase"/>
</dbReference>
<dbReference type="OrthoDB" id="267914at2"/>
<proteinExistence type="predicted"/>
<dbReference type="GO" id="GO:0003676">
    <property type="term" value="F:nucleic acid binding"/>
    <property type="evidence" value="ECO:0007669"/>
    <property type="project" value="InterPro"/>
</dbReference>
<dbReference type="STRING" id="225992.B5M06_01810"/>
<dbReference type="CDD" id="cd02440">
    <property type="entry name" value="AdoMet_MTases"/>
    <property type="match status" value="1"/>
</dbReference>
<dbReference type="Proteomes" id="UP000242792">
    <property type="component" value="Chromosome"/>
</dbReference>
<evidence type="ECO:0000313" key="5">
    <source>
        <dbReference type="EMBL" id="KUF39857.1"/>
    </source>
</evidence>
<reference evidence="5 6" key="1">
    <citation type="submission" date="2015-12" db="EMBL/GenBank/DDBJ databases">
        <title>Complete genome sequence of a multi-drug resistant strain Acidovorax sp. 12322-1.</title>
        <authorList>
            <person name="Ming D."/>
            <person name="Wang M."/>
            <person name="Hu S."/>
            <person name="Zhou Y."/>
            <person name="Jiang T."/>
        </authorList>
    </citation>
    <scope>NUCLEOTIDE SEQUENCE [LARGE SCALE GENOMIC DNA]</scope>
    <source>
        <strain evidence="5 6">12322-1</strain>
    </source>
</reference>
<dbReference type="Gene3D" id="3.40.50.150">
    <property type="entry name" value="Vaccinia Virus protein VP39"/>
    <property type="match status" value="1"/>
</dbReference>
<dbReference type="AlphaFoldDB" id="A0A0W7YXZ3"/>
<dbReference type="GeneID" id="83038048"/>
<dbReference type="GO" id="GO:0032259">
    <property type="term" value="P:methylation"/>
    <property type="evidence" value="ECO:0007669"/>
    <property type="project" value="UniProtKB-KW"/>
</dbReference>
<evidence type="ECO:0000313" key="4">
    <source>
        <dbReference type="EMBL" id="AQZ97182.1"/>
    </source>
</evidence>
<evidence type="ECO:0000313" key="6">
    <source>
        <dbReference type="Proteomes" id="UP000053300"/>
    </source>
</evidence>
<dbReference type="Proteomes" id="UP000053300">
    <property type="component" value="Unassembled WGS sequence"/>
</dbReference>
<organism evidence="5 6">
    <name type="scientific">Comamonas kerstersii</name>
    <dbReference type="NCBI Taxonomy" id="225992"/>
    <lineage>
        <taxon>Bacteria</taxon>
        <taxon>Pseudomonadati</taxon>
        <taxon>Pseudomonadota</taxon>
        <taxon>Betaproteobacteria</taxon>
        <taxon>Burkholderiales</taxon>
        <taxon>Comamonadaceae</taxon>
        <taxon>Comamonas</taxon>
    </lineage>
</organism>
<keyword evidence="1 5" id="KW-0808">Transferase</keyword>
<dbReference type="KEGG" id="cke:B5M06_01810"/>
<evidence type="ECO:0000313" key="7">
    <source>
        <dbReference type="Proteomes" id="UP000242792"/>
    </source>
</evidence>
<dbReference type="PANTHER" id="PTHR18895">
    <property type="entry name" value="HEMK METHYLTRANSFERASE"/>
    <property type="match status" value="1"/>
</dbReference>
<evidence type="ECO:0000259" key="3">
    <source>
        <dbReference type="Pfam" id="PF05175"/>
    </source>
</evidence>
<dbReference type="PROSITE" id="PS00092">
    <property type="entry name" value="N6_MTASE"/>
    <property type="match status" value="1"/>
</dbReference>
<sequence length="389" mass="42481">MLQWQHQGIDYQAAWRSENGQQAPRRVEVVDDTVSADAAYRMACEGTGLLWVGDFHNARHLMEALKRRLDKPARSHSAKARKAKAAAAAPVTPAQAFHLHRQVQGQRARVLSSILIALQPDYAIALRRAPDWRQACVEAWGEPAADAGLQVVSLRELLGVVGAHEWRKKGVAMPVLGKEARIYPHYGVFSPVRGEYVQMVKDAPLPQAGKTLAFDIGVGTGVLSAVLVKRGVQQVIATDMSPRALACAKDNLQRLGLQEQVQLQQTDLFPEGQAGLIVCNPPWVPARAVTTLEQAVYDDNSAMLRGFLNGLRAHLLPGGEGWLILSDLAEHLGLRSRAELEAWIADAGLYVVYRMDTQPVHGKAQDASDPLHAARAAEVTSLWRLAAAQ</sequence>
<dbReference type="Pfam" id="PF05175">
    <property type="entry name" value="MTS"/>
    <property type="match status" value="1"/>
</dbReference>
<accession>A0A0W7YXZ3</accession>